<feature type="compositionally biased region" description="Basic residues" evidence="1">
    <location>
        <begin position="33"/>
        <end position="47"/>
    </location>
</feature>
<gene>
    <name evidence="2" type="ORF">Drose_15660</name>
</gene>
<name>A0ABY5ZF06_9ACTN</name>
<reference evidence="2" key="1">
    <citation type="submission" date="2021-04" db="EMBL/GenBank/DDBJ databases">
        <title>Biosynthetic gene clusters of Dactylosporangioum roseum.</title>
        <authorList>
            <person name="Hartkoorn R.C."/>
            <person name="Beaudoing E."/>
            <person name="Hot D."/>
            <person name="Moureu S."/>
        </authorList>
    </citation>
    <scope>NUCLEOTIDE SEQUENCE</scope>
    <source>
        <strain evidence="2">NRRL B-16295</strain>
    </source>
</reference>
<keyword evidence="3" id="KW-1185">Reference proteome</keyword>
<proteinExistence type="predicted"/>
<dbReference type="Proteomes" id="UP001058271">
    <property type="component" value="Chromosome"/>
</dbReference>
<feature type="compositionally biased region" description="Acidic residues" evidence="1">
    <location>
        <begin position="10"/>
        <end position="23"/>
    </location>
</feature>
<dbReference type="RefSeq" id="WP_260728952.1">
    <property type="nucleotide sequence ID" value="NZ_BAAABS010000016.1"/>
</dbReference>
<accession>A0ABY5ZF06</accession>
<sequence>MSIGTLNGYESEDFDQEAEDFDSDETRTEAERRRRARQIAAARRRMAQGRPRPLTPTAAGRPPTPRETVAAIRNLDLETKVGEDSLRRALDQANRRASRATYVAVGSVAVDQALDTFRADLESHDILRAALRFAPLLLLSPQRTRPGLEGYLLDPRVLGGAAVAGIAAVGAFRKRGTAVDHIKINQPKLAGGQRGKFLGLAFDGKGREVAATIRWRSSTPQFLEVQDDGSFEVPKLSDEQTVLVTAEADGRRESIFVTVPRDDGIGNPSAGRS</sequence>
<feature type="compositionally biased region" description="Low complexity" evidence="1">
    <location>
        <begin position="48"/>
        <end position="61"/>
    </location>
</feature>
<evidence type="ECO:0000256" key="1">
    <source>
        <dbReference type="SAM" id="MobiDB-lite"/>
    </source>
</evidence>
<evidence type="ECO:0000313" key="2">
    <source>
        <dbReference type="EMBL" id="UWZ39540.1"/>
    </source>
</evidence>
<feature type="region of interest" description="Disordered" evidence="1">
    <location>
        <begin position="1"/>
        <end position="65"/>
    </location>
</feature>
<protein>
    <submittedName>
        <fullName evidence="2">Uncharacterized protein</fullName>
    </submittedName>
</protein>
<dbReference type="EMBL" id="CP073721">
    <property type="protein sequence ID" value="UWZ39540.1"/>
    <property type="molecule type" value="Genomic_DNA"/>
</dbReference>
<evidence type="ECO:0000313" key="3">
    <source>
        <dbReference type="Proteomes" id="UP001058271"/>
    </source>
</evidence>
<organism evidence="2 3">
    <name type="scientific">Dactylosporangium roseum</name>
    <dbReference type="NCBI Taxonomy" id="47989"/>
    <lineage>
        <taxon>Bacteria</taxon>
        <taxon>Bacillati</taxon>
        <taxon>Actinomycetota</taxon>
        <taxon>Actinomycetes</taxon>
        <taxon>Micromonosporales</taxon>
        <taxon>Micromonosporaceae</taxon>
        <taxon>Dactylosporangium</taxon>
    </lineage>
</organism>